<accession>A0A9P6CKD9</accession>
<evidence type="ECO:0000259" key="7">
    <source>
        <dbReference type="PROSITE" id="PS50011"/>
    </source>
</evidence>
<feature type="domain" description="Protein kinase" evidence="7">
    <location>
        <begin position="1"/>
        <end position="312"/>
    </location>
</feature>
<keyword evidence="1" id="KW-0723">Serine/threonine-protein kinase</keyword>
<dbReference type="AlphaFoldDB" id="A0A9P6CKD9"/>
<reference evidence="8" key="1">
    <citation type="submission" date="2020-11" db="EMBL/GenBank/DDBJ databases">
        <authorList>
            <consortium name="DOE Joint Genome Institute"/>
            <person name="Ahrendt S."/>
            <person name="Riley R."/>
            <person name="Andreopoulos W."/>
            <person name="Labutti K."/>
            <person name="Pangilinan J."/>
            <person name="Ruiz-Duenas F.J."/>
            <person name="Barrasa J.M."/>
            <person name="Sanchez-Garcia M."/>
            <person name="Camarero S."/>
            <person name="Miyauchi S."/>
            <person name="Serrano A."/>
            <person name="Linde D."/>
            <person name="Babiker R."/>
            <person name="Drula E."/>
            <person name="Ayuso-Fernandez I."/>
            <person name="Pacheco R."/>
            <person name="Padilla G."/>
            <person name="Ferreira P."/>
            <person name="Barriuso J."/>
            <person name="Kellner H."/>
            <person name="Castanera R."/>
            <person name="Alfaro M."/>
            <person name="Ramirez L."/>
            <person name="Pisabarro A.G."/>
            <person name="Kuo A."/>
            <person name="Tritt A."/>
            <person name="Lipzen A."/>
            <person name="He G."/>
            <person name="Yan M."/>
            <person name="Ng V."/>
            <person name="Cullen D."/>
            <person name="Martin F."/>
            <person name="Rosso M.-N."/>
            <person name="Henrissat B."/>
            <person name="Hibbett D."/>
            <person name="Martinez A.T."/>
            <person name="Grigoriev I.V."/>
        </authorList>
    </citation>
    <scope>NUCLEOTIDE SEQUENCE</scope>
    <source>
        <strain evidence="8">CBS 247.69</strain>
    </source>
</reference>
<keyword evidence="6" id="KW-0472">Membrane</keyword>
<dbReference type="Pfam" id="PF07714">
    <property type="entry name" value="PK_Tyr_Ser-Thr"/>
    <property type="match status" value="1"/>
</dbReference>
<keyword evidence="5" id="KW-0067">ATP-binding</keyword>
<protein>
    <submittedName>
        <fullName evidence="8">Kinase-like domain-containing protein</fullName>
    </submittedName>
</protein>
<dbReference type="GO" id="GO:0005634">
    <property type="term" value="C:nucleus"/>
    <property type="evidence" value="ECO:0007669"/>
    <property type="project" value="TreeGrafter"/>
</dbReference>
<keyword evidence="2" id="KW-0808">Transferase</keyword>
<evidence type="ECO:0000256" key="4">
    <source>
        <dbReference type="ARBA" id="ARBA00022777"/>
    </source>
</evidence>
<dbReference type="OrthoDB" id="5979581at2759"/>
<dbReference type="Gene3D" id="3.30.200.20">
    <property type="entry name" value="Phosphorylase Kinase, domain 1"/>
    <property type="match status" value="1"/>
</dbReference>
<dbReference type="GO" id="GO:0005524">
    <property type="term" value="F:ATP binding"/>
    <property type="evidence" value="ECO:0007669"/>
    <property type="project" value="UniProtKB-KW"/>
</dbReference>
<dbReference type="SUPFAM" id="SSF56112">
    <property type="entry name" value="Protein kinase-like (PK-like)"/>
    <property type="match status" value="1"/>
</dbReference>
<dbReference type="PANTHER" id="PTHR45646:SF11">
    <property type="entry name" value="SERINE_THREONINE-PROTEIN KINASE DOA"/>
    <property type="match status" value="1"/>
</dbReference>
<proteinExistence type="predicted"/>
<evidence type="ECO:0000256" key="2">
    <source>
        <dbReference type="ARBA" id="ARBA00022679"/>
    </source>
</evidence>
<sequence>MEFLDDFKVEGPNGTHQCIVTEVLGPGLNADPDELYDEGQFPIGVAKTMILQVARGVAYLHGCGVVHGDLHAGNILFRIPTVEQMSYQDLAVYLGEPYERPLTRRDRKPVISTPHQPKYVVPSSEMLDLLPLCLDSQESIQLKICDFGKAFLCGDKPQKIQLNTLAVYAAPEITFRDYVSPATDVWALAILIRIILRGGFPFFFSYYEMKKEVLREMVATLGKLPDKWWTKWEDRSEYFDENGMFIVDKKISPAASRNFLSIPSNWMDEEELNELEIIVRKMVPYELTDRISATEVVRLLSESWTKSRHQRI</sequence>
<evidence type="ECO:0000313" key="9">
    <source>
        <dbReference type="Proteomes" id="UP000807353"/>
    </source>
</evidence>
<keyword evidence="6" id="KW-1133">Transmembrane helix</keyword>
<gene>
    <name evidence="8" type="ORF">BDZ94DRAFT_1359724</name>
</gene>
<name>A0A9P6CKD9_9AGAR</name>
<evidence type="ECO:0000313" key="8">
    <source>
        <dbReference type="EMBL" id="KAF9463673.1"/>
    </source>
</evidence>
<dbReference type="Pfam" id="PF00069">
    <property type="entry name" value="Pkinase"/>
    <property type="match status" value="1"/>
</dbReference>
<dbReference type="PROSITE" id="PS50011">
    <property type="entry name" value="PROTEIN_KINASE_DOM"/>
    <property type="match status" value="1"/>
</dbReference>
<comment type="caution">
    <text evidence="8">The sequence shown here is derived from an EMBL/GenBank/DDBJ whole genome shotgun (WGS) entry which is preliminary data.</text>
</comment>
<keyword evidence="4 8" id="KW-0418">Kinase</keyword>
<dbReference type="InterPro" id="IPR000719">
    <property type="entry name" value="Prot_kinase_dom"/>
</dbReference>
<evidence type="ECO:0000256" key="6">
    <source>
        <dbReference type="SAM" id="Phobius"/>
    </source>
</evidence>
<dbReference type="InterPro" id="IPR001245">
    <property type="entry name" value="Ser-Thr/Tyr_kinase_cat_dom"/>
</dbReference>
<keyword evidence="3" id="KW-0547">Nucleotide-binding</keyword>
<keyword evidence="6" id="KW-0812">Transmembrane</keyword>
<evidence type="ECO:0000256" key="5">
    <source>
        <dbReference type="ARBA" id="ARBA00022840"/>
    </source>
</evidence>
<dbReference type="Gene3D" id="1.10.510.10">
    <property type="entry name" value="Transferase(Phosphotransferase) domain 1"/>
    <property type="match status" value="1"/>
</dbReference>
<dbReference type="EMBL" id="MU150260">
    <property type="protein sequence ID" value="KAF9463673.1"/>
    <property type="molecule type" value="Genomic_DNA"/>
</dbReference>
<keyword evidence="9" id="KW-1185">Reference proteome</keyword>
<dbReference type="GO" id="GO:0043484">
    <property type="term" value="P:regulation of RNA splicing"/>
    <property type="evidence" value="ECO:0007669"/>
    <property type="project" value="TreeGrafter"/>
</dbReference>
<dbReference type="GO" id="GO:0004674">
    <property type="term" value="F:protein serine/threonine kinase activity"/>
    <property type="evidence" value="ECO:0007669"/>
    <property type="project" value="UniProtKB-KW"/>
</dbReference>
<dbReference type="InterPro" id="IPR011009">
    <property type="entry name" value="Kinase-like_dom_sf"/>
</dbReference>
<evidence type="ECO:0000256" key="3">
    <source>
        <dbReference type="ARBA" id="ARBA00022741"/>
    </source>
</evidence>
<feature type="transmembrane region" description="Helical" evidence="6">
    <location>
        <begin position="185"/>
        <end position="207"/>
    </location>
</feature>
<dbReference type="InterPro" id="IPR051175">
    <property type="entry name" value="CLK_kinases"/>
</dbReference>
<dbReference type="PANTHER" id="PTHR45646">
    <property type="entry name" value="SERINE/THREONINE-PROTEIN KINASE DOA-RELATED"/>
    <property type="match status" value="1"/>
</dbReference>
<evidence type="ECO:0000256" key="1">
    <source>
        <dbReference type="ARBA" id="ARBA00022527"/>
    </source>
</evidence>
<organism evidence="8 9">
    <name type="scientific">Collybia nuda</name>
    <dbReference type="NCBI Taxonomy" id="64659"/>
    <lineage>
        <taxon>Eukaryota</taxon>
        <taxon>Fungi</taxon>
        <taxon>Dikarya</taxon>
        <taxon>Basidiomycota</taxon>
        <taxon>Agaricomycotina</taxon>
        <taxon>Agaricomycetes</taxon>
        <taxon>Agaricomycetidae</taxon>
        <taxon>Agaricales</taxon>
        <taxon>Tricholomatineae</taxon>
        <taxon>Clitocybaceae</taxon>
        <taxon>Collybia</taxon>
    </lineage>
</organism>
<dbReference type="SMART" id="SM00220">
    <property type="entry name" value="S_TKc"/>
    <property type="match status" value="1"/>
</dbReference>
<dbReference type="Proteomes" id="UP000807353">
    <property type="component" value="Unassembled WGS sequence"/>
</dbReference>